<dbReference type="InterPro" id="IPR050921">
    <property type="entry name" value="T4SS_GSP_E_ATPase"/>
</dbReference>
<reference evidence="4" key="1">
    <citation type="submission" date="2015-07" db="EMBL/GenBank/DDBJ databases">
        <title>Draft genome sequence of Acetobacterium bakii DSM 8293, a potential psychrophilic chemical producer through syngas fermentation.</title>
        <authorList>
            <person name="Song Y."/>
            <person name="Hwang S."/>
            <person name="Cho B.-K."/>
        </authorList>
    </citation>
    <scope>NUCLEOTIDE SEQUENCE [LARGE SCALE GENOMIC DNA]</scope>
    <source>
        <strain evidence="4">DSM 8239</strain>
    </source>
</reference>
<dbReference type="SUPFAM" id="SSF52540">
    <property type="entry name" value="P-loop containing nucleoside triphosphate hydrolases"/>
    <property type="match status" value="1"/>
</dbReference>
<dbReference type="GO" id="GO:0016887">
    <property type="term" value="F:ATP hydrolysis activity"/>
    <property type="evidence" value="ECO:0007669"/>
    <property type="project" value="InterPro"/>
</dbReference>
<name>A0A0L6U1N0_9FIRM</name>
<comment type="caution">
    <text evidence="3">The sequence shown here is derived from an EMBL/GenBank/DDBJ whole genome shotgun (WGS) entry which is preliminary data.</text>
</comment>
<keyword evidence="4" id="KW-1185">Reference proteome</keyword>
<protein>
    <recommendedName>
        <fullName evidence="2">Bacterial type II secretion system protein E domain-containing protein</fullName>
    </recommendedName>
</protein>
<dbReference type="RefSeq" id="WP_050739567.1">
    <property type="nucleotide sequence ID" value="NZ_LGYO01000013.1"/>
</dbReference>
<comment type="similarity">
    <text evidence="1">Belongs to the GSP E family.</text>
</comment>
<dbReference type="AlphaFoldDB" id="A0A0L6U1N0"/>
<dbReference type="InterPro" id="IPR001482">
    <property type="entry name" value="T2SS/T4SS_dom"/>
</dbReference>
<organism evidence="3 4">
    <name type="scientific">Acetobacterium bakii</name>
    <dbReference type="NCBI Taxonomy" id="52689"/>
    <lineage>
        <taxon>Bacteria</taxon>
        <taxon>Bacillati</taxon>
        <taxon>Bacillota</taxon>
        <taxon>Clostridia</taxon>
        <taxon>Eubacteriales</taxon>
        <taxon>Eubacteriaceae</taxon>
        <taxon>Acetobacterium</taxon>
    </lineage>
</organism>
<evidence type="ECO:0000256" key="1">
    <source>
        <dbReference type="ARBA" id="ARBA00006611"/>
    </source>
</evidence>
<dbReference type="OrthoDB" id="9810761at2"/>
<dbReference type="CDD" id="cd01130">
    <property type="entry name" value="VirB11-like_ATPase"/>
    <property type="match status" value="1"/>
</dbReference>
<evidence type="ECO:0000313" key="3">
    <source>
        <dbReference type="EMBL" id="KNZ42411.1"/>
    </source>
</evidence>
<dbReference type="InterPro" id="IPR027417">
    <property type="entry name" value="P-loop_NTPase"/>
</dbReference>
<evidence type="ECO:0000259" key="2">
    <source>
        <dbReference type="Pfam" id="PF00437"/>
    </source>
</evidence>
<dbReference type="PANTHER" id="PTHR30486">
    <property type="entry name" value="TWITCHING MOTILITY PROTEIN PILT"/>
    <property type="match status" value="1"/>
</dbReference>
<dbReference type="STRING" id="52689.AKG39_06485"/>
<dbReference type="EMBL" id="LGYO01000013">
    <property type="protein sequence ID" value="KNZ42411.1"/>
    <property type="molecule type" value="Genomic_DNA"/>
</dbReference>
<feature type="domain" description="Bacterial type II secretion system protein E" evidence="2">
    <location>
        <begin position="151"/>
        <end position="337"/>
    </location>
</feature>
<gene>
    <name evidence="3" type="ORF">AKG39_06485</name>
</gene>
<dbReference type="Pfam" id="PF00437">
    <property type="entry name" value="T2SSE"/>
    <property type="match status" value="1"/>
</dbReference>
<accession>A0A0L6U1N0</accession>
<sequence length="444" mass="50198">MNNYKRNRELIDVIARVQQYINQINSKALGEAKKNEELIKATIKKYIQEHRVMVEGFTSIELLNRIFSEMGEYGILTPYLKNADKKLEEININGFDNVVLHYKNGDVLRAPDTFLSAESAKNIMIRLLFQQSEESLSAANPIVKGFLENNIRITATCSPIIDEERGVQASIRFVNPSKLKREDFINKETLTDEMFDFLNLSISFGVSICVAGSTNSGKTTVTGGILGEVPKHKRIITIEEKIREMDLITRDENGVIDNNVIHWKTHGDITQSDLLETALTSNPDIIVPQEMKGKEAYAAQEAARTGHAVMTTTHANSCRAAYTRMLTLCMLGSSLDDKVLYRLVNEAFPIAVFTKRLDDYSRKVMEITECILDEYGKATYQTLYDYEIDHSEKISDTKTIIKGHFVKKNNMSRGFRQWLVTNGVPTSTIDRFIDQTLEDGGVPS</sequence>
<evidence type="ECO:0000313" key="4">
    <source>
        <dbReference type="Proteomes" id="UP000036873"/>
    </source>
</evidence>
<dbReference type="Proteomes" id="UP000036873">
    <property type="component" value="Unassembled WGS sequence"/>
</dbReference>
<dbReference type="Gene3D" id="3.30.450.380">
    <property type="match status" value="1"/>
</dbReference>
<dbReference type="PANTHER" id="PTHR30486:SF6">
    <property type="entry name" value="TYPE IV PILUS RETRACTATION ATPASE PILT"/>
    <property type="match status" value="1"/>
</dbReference>
<proteinExistence type="inferred from homology"/>
<dbReference type="Gene3D" id="3.40.50.300">
    <property type="entry name" value="P-loop containing nucleotide triphosphate hydrolases"/>
    <property type="match status" value="1"/>
</dbReference>